<dbReference type="InterPro" id="IPR001647">
    <property type="entry name" value="HTH_TetR"/>
</dbReference>
<sequence length="192" mass="20922">MDMVRASNRLTADDWADAALVALEAGGLAAVAVEPLARDLGATKGSFYWHFKNREALIEAAVLRWERRGTEEVIAAIEDARLDDPVERLRRLFEKVIEHGATHRIETALAASADHPTVAAVLARVGRRRIEYVTALFEAAGFAPAPARHRAVISVSMYYGMTHLAATAAEALPRTREERKALVAAALESLLA</sequence>
<dbReference type="SUPFAM" id="SSF48498">
    <property type="entry name" value="Tetracyclin repressor-like, C-terminal domain"/>
    <property type="match status" value="1"/>
</dbReference>
<accession>A0A6L5G7F7</accession>
<dbReference type="SUPFAM" id="SSF46689">
    <property type="entry name" value="Homeodomain-like"/>
    <property type="match status" value="1"/>
</dbReference>
<evidence type="ECO:0000256" key="2">
    <source>
        <dbReference type="ARBA" id="ARBA00023125"/>
    </source>
</evidence>
<keyword evidence="3" id="KW-0804">Transcription</keyword>
<keyword evidence="7" id="KW-1185">Reference proteome</keyword>
<feature type="DNA-binding region" description="H-T-H motif" evidence="4">
    <location>
        <begin position="32"/>
        <end position="51"/>
    </location>
</feature>
<proteinExistence type="predicted"/>
<gene>
    <name evidence="6" type="ORF">GFD30_08330</name>
</gene>
<dbReference type="EMBL" id="WIAO01000007">
    <property type="protein sequence ID" value="MQM25577.1"/>
    <property type="molecule type" value="Genomic_DNA"/>
</dbReference>
<feature type="domain" description="HTH tetR-type" evidence="5">
    <location>
        <begin position="9"/>
        <end position="69"/>
    </location>
</feature>
<dbReference type="Proteomes" id="UP000477750">
    <property type="component" value="Unassembled WGS sequence"/>
</dbReference>
<evidence type="ECO:0000259" key="5">
    <source>
        <dbReference type="PROSITE" id="PS50977"/>
    </source>
</evidence>
<name>A0A6L5G7F7_9ACTN</name>
<evidence type="ECO:0000313" key="6">
    <source>
        <dbReference type="EMBL" id="MQM25577.1"/>
    </source>
</evidence>
<evidence type="ECO:0000313" key="7">
    <source>
        <dbReference type="Proteomes" id="UP000477750"/>
    </source>
</evidence>
<dbReference type="AlphaFoldDB" id="A0A6L5G7F7"/>
<keyword evidence="2 4" id="KW-0238">DNA-binding</keyword>
<comment type="caution">
    <text evidence="6">The sequence shown here is derived from an EMBL/GenBank/DDBJ whole genome shotgun (WGS) entry which is preliminary data.</text>
</comment>
<evidence type="ECO:0000256" key="3">
    <source>
        <dbReference type="ARBA" id="ARBA00023163"/>
    </source>
</evidence>
<dbReference type="Pfam" id="PF00440">
    <property type="entry name" value="TetR_N"/>
    <property type="match status" value="1"/>
</dbReference>
<reference evidence="6 7" key="1">
    <citation type="submission" date="2019-10" db="EMBL/GenBank/DDBJ databases">
        <title>Glycomyces albidus sp. nov., a novel actinomycete isolated from rhizosphere soil of wheat (Triticum aestivum L.).</title>
        <authorList>
            <person name="Qian L."/>
        </authorList>
    </citation>
    <scope>NUCLEOTIDE SEQUENCE [LARGE SCALE GENOMIC DNA]</scope>
    <source>
        <strain evidence="6 7">NEAU-7082</strain>
    </source>
</reference>
<keyword evidence="1" id="KW-0805">Transcription regulation</keyword>
<dbReference type="PROSITE" id="PS50977">
    <property type="entry name" value="HTH_TETR_2"/>
    <property type="match status" value="1"/>
</dbReference>
<dbReference type="InterPro" id="IPR036271">
    <property type="entry name" value="Tet_transcr_reg_TetR-rel_C_sf"/>
</dbReference>
<dbReference type="InterPro" id="IPR009057">
    <property type="entry name" value="Homeodomain-like_sf"/>
</dbReference>
<dbReference type="PANTHER" id="PTHR47506:SF7">
    <property type="entry name" value="TRANSCRIPTIONAL REGULATORY PROTEIN"/>
    <property type="match status" value="1"/>
</dbReference>
<protein>
    <submittedName>
        <fullName evidence="6">TetR family transcriptional regulator</fullName>
    </submittedName>
</protein>
<dbReference type="Gene3D" id="1.10.357.10">
    <property type="entry name" value="Tetracycline Repressor, domain 2"/>
    <property type="match status" value="1"/>
</dbReference>
<dbReference type="PANTHER" id="PTHR47506">
    <property type="entry name" value="TRANSCRIPTIONAL REGULATORY PROTEIN"/>
    <property type="match status" value="1"/>
</dbReference>
<evidence type="ECO:0000256" key="1">
    <source>
        <dbReference type="ARBA" id="ARBA00023015"/>
    </source>
</evidence>
<evidence type="ECO:0000256" key="4">
    <source>
        <dbReference type="PROSITE-ProRule" id="PRU00335"/>
    </source>
</evidence>
<organism evidence="6 7">
    <name type="scientific">Glycomyces albidus</name>
    <dbReference type="NCBI Taxonomy" id="2656774"/>
    <lineage>
        <taxon>Bacteria</taxon>
        <taxon>Bacillati</taxon>
        <taxon>Actinomycetota</taxon>
        <taxon>Actinomycetes</taxon>
        <taxon>Glycomycetales</taxon>
        <taxon>Glycomycetaceae</taxon>
        <taxon>Glycomyces</taxon>
    </lineage>
</organism>
<dbReference type="GO" id="GO:0003677">
    <property type="term" value="F:DNA binding"/>
    <property type="evidence" value="ECO:0007669"/>
    <property type="project" value="UniProtKB-UniRule"/>
</dbReference>